<dbReference type="OrthoDB" id="9796672at2"/>
<proteinExistence type="inferred from homology"/>
<gene>
    <name evidence="15" type="ORF">C8D89_101237</name>
</gene>
<evidence type="ECO:0000313" key="15">
    <source>
        <dbReference type="EMBL" id="PVZ14373.1"/>
    </source>
</evidence>
<evidence type="ECO:0000256" key="7">
    <source>
        <dbReference type="ARBA" id="ARBA00023098"/>
    </source>
</evidence>
<dbReference type="EC" id="2.7.8.5" evidence="11"/>
<keyword evidence="5 14" id="KW-0812">Transmembrane</keyword>
<keyword evidence="7" id="KW-0443">Lipid metabolism</keyword>
<evidence type="ECO:0000256" key="1">
    <source>
        <dbReference type="ARBA" id="ARBA00004141"/>
    </source>
</evidence>
<keyword evidence="4 12" id="KW-0808">Transferase</keyword>
<dbReference type="AlphaFoldDB" id="A0A2U1FQA2"/>
<dbReference type="PANTHER" id="PTHR14269:SF52">
    <property type="entry name" value="PHOSPHATIDYLGLYCEROPHOSPHATE SYNTHASE-RELATED"/>
    <property type="match status" value="1"/>
</dbReference>
<keyword evidence="3" id="KW-0444">Lipid biosynthesis</keyword>
<dbReference type="Pfam" id="PF01066">
    <property type="entry name" value="CDP-OH_P_transf"/>
    <property type="match status" value="1"/>
</dbReference>
<keyword evidence="6 14" id="KW-1133">Transmembrane helix</keyword>
<evidence type="ECO:0000256" key="3">
    <source>
        <dbReference type="ARBA" id="ARBA00022516"/>
    </source>
</evidence>
<reference evidence="15 16" key="1">
    <citation type="submission" date="2018-04" db="EMBL/GenBank/DDBJ databases">
        <title>Genomic Encyclopedia of Type Strains, Phase IV (KMG-IV): sequencing the most valuable type-strain genomes for metagenomic binning, comparative biology and taxonomic classification.</title>
        <authorList>
            <person name="Goeker M."/>
        </authorList>
    </citation>
    <scope>NUCLEOTIDE SEQUENCE [LARGE SCALE GENOMIC DNA]</scope>
    <source>
        <strain evidence="15 16">DSM 45771</strain>
    </source>
</reference>
<evidence type="ECO:0000256" key="12">
    <source>
        <dbReference type="RuleBase" id="RU003750"/>
    </source>
</evidence>
<dbReference type="EMBL" id="QEKW01000001">
    <property type="protein sequence ID" value="PVZ14373.1"/>
    <property type="molecule type" value="Genomic_DNA"/>
</dbReference>
<evidence type="ECO:0000256" key="10">
    <source>
        <dbReference type="ARBA" id="ARBA00023264"/>
    </source>
</evidence>
<comment type="caution">
    <text evidence="15">The sequence shown here is derived from an EMBL/GenBank/DDBJ whole genome shotgun (WGS) entry which is preliminary data.</text>
</comment>
<dbReference type="PANTHER" id="PTHR14269">
    <property type="entry name" value="CDP-DIACYLGLYCEROL--GLYCEROL-3-PHOSPHATE 3-PHOSPHATIDYLTRANSFERASE-RELATED"/>
    <property type="match status" value="1"/>
</dbReference>
<evidence type="ECO:0000256" key="13">
    <source>
        <dbReference type="SAM" id="MobiDB-lite"/>
    </source>
</evidence>
<evidence type="ECO:0000256" key="8">
    <source>
        <dbReference type="ARBA" id="ARBA00023136"/>
    </source>
</evidence>
<evidence type="ECO:0000256" key="11">
    <source>
        <dbReference type="NCBIfam" id="TIGR00560"/>
    </source>
</evidence>
<accession>A0A2U1FQA2</accession>
<evidence type="ECO:0000256" key="14">
    <source>
        <dbReference type="SAM" id="Phobius"/>
    </source>
</evidence>
<feature type="region of interest" description="Disordered" evidence="13">
    <location>
        <begin position="1"/>
        <end position="20"/>
    </location>
</feature>
<evidence type="ECO:0000256" key="6">
    <source>
        <dbReference type="ARBA" id="ARBA00022989"/>
    </source>
</evidence>
<evidence type="ECO:0000256" key="4">
    <source>
        <dbReference type="ARBA" id="ARBA00022679"/>
    </source>
</evidence>
<dbReference type="NCBIfam" id="TIGR00560">
    <property type="entry name" value="pgsA"/>
    <property type="match status" value="1"/>
</dbReference>
<dbReference type="InterPro" id="IPR000462">
    <property type="entry name" value="CDP-OH_P_trans"/>
</dbReference>
<keyword evidence="8 14" id="KW-0472">Membrane</keyword>
<name>A0A2U1FQA2_9PSEU</name>
<dbReference type="PROSITE" id="PS00379">
    <property type="entry name" value="CDP_ALCOHOL_P_TRANSF"/>
    <property type="match status" value="1"/>
</dbReference>
<feature type="transmembrane region" description="Helical" evidence="14">
    <location>
        <begin position="180"/>
        <end position="198"/>
    </location>
</feature>
<dbReference type="RefSeq" id="WP_116706240.1">
    <property type="nucleotide sequence ID" value="NZ_QEKW01000001.1"/>
</dbReference>
<sequence length="210" mass="21848">MTASGPGRRPGPGSAPATGPSAVVPPVPLVNVANGLTVVRLVLVPVFLVVLFVDGGSSPVWRWAAFAVFAVASLTDTFDGDLARRWGLVTDFGKIADPIADKALTGAALVGLSVLGELAWWVTITIAVRELGVTLLRFWVLRHGVIPASRGGKIKTVLQTVALGLAIMPLPAFFAPGVGVLMLAAVVVTVVTGVDYLVRALRLRARARAT</sequence>
<keyword evidence="9" id="KW-0594">Phospholipid biosynthesis</keyword>
<evidence type="ECO:0000256" key="5">
    <source>
        <dbReference type="ARBA" id="ARBA00022692"/>
    </source>
</evidence>
<dbReference type="InterPro" id="IPR043130">
    <property type="entry name" value="CDP-OH_PTrfase_TM_dom"/>
</dbReference>
<comment type="similarity">
    <text evidence="2 12">Belongs to the CDP-alcohol phosphatidyltransferase class-I family.</text>
</comment>
<dbReference type="GO" id="GO:0008444">
    <property type="term" value="F:CDP-diacylglycerol-glycerol-3-phosphate 3-phosphatidyltransferase activity"/>
    <property type="evidence" value="ECO:0007669"/>
    <property type="project" value="UniProtKB-UniRule"/>
</dbReference>
<dbReference type="Gene3D" id="1.20.120.1760">
    <property type="match status" value="1"/>
</dbReference>
<evidence type="ECO:0000256" key="9">
    <source>
        <dbReference type="ARBA" id="ARBA00023209"/>
    </source>
</evidence>
<dbReference type="InterPro" id="IPR004570">
    <property type="entry name" value="Phosphatidylglycerol_P_synth"/>
</dbReference>
<evidence type="ECO:0000313" key="16">
    <source>
        <dbReference type="Proteomes" id="UP000245639"/>
    </source>
</evidence>
<dbReference type="UniPathway" id="UPA00085"/>
<evidence type="ECO:0000256" key="2">
    <source>
        <dbReference type="ARBA" id="ARBA00010441"/>
    </source>
</evidence>
<dbReference type="InterPro" id="IPR050324">
    <property type="entry name" value="CDP-alcohol_PTase-I"/>
</dbReference>
<protein>
    <recommendedName>
        <fullName evidence="11">CDP-diacylglycerol--glycerol-3-phosphate 3-phosphatidyltransferase</fullName>
        <ecNumber evidence="11">2.7.8.5</ecNumber>
    </recommendedName>
</protein>
<dbReference type="PIRSF" id="PIRSF000847">
    <property type="entry name" value="Phos_ph_gly_syn"/>
    <property type="match status" value="1"/>
</dbReference>
<organism evidence="15 16">
    <name type="scientific">Actinomycetospora cinnamomea</name>
    <dbReference type="NCBI Taxonomy" id="663609"/>
    <lineage>
        <taxon>Bacteria</taxon>
        <taxon>Bacillati</taxon>
        <taxon>Actinomycetota</taxon>
        <taxon>Actinomycetes</taxon>
        <taxon>Pseudonocardiales</taxon>
        <taxon>Pseudonocardiaceae</taxon>
        <taxon>Actinomycetospora</taxon>
    </lineage>
</organism>
<comment type="subcellular location">
    <subcellularLocation>
        <location evidence="1">Membrane</location>
        <topology evidence="1">Multi-pass membrane protein</topology>
    </subcellularLocation>
</comment>
<keyword evidence="16" id="KW-1185">Reference proteome</keyword>
<dbReference type="InterPro" id="IPR048254">
    <property type="entry name" value="CDP_ALCOHOL_P_TRANSF_CS"/>
</dbReference>
<keyword evidence="10" id="KW-1208">Phospholipid metabolism</keyword>
<dbReference type="GO" id="GO:0046474">
    <property type="term" value="P:glycerophospholipid biosynthetic process"/>
    <property type="evidence" value="ECO:0007669"/>
    <property type="project" value="TreeGrafter"/>
</dbReference>
<feature type="transmembrane region" description="Helical" evidence="14">
    <location>
        <begin position="32"/>
        <end position="53"/>
    </location>
</feature>
<dbReference type="Proteomes" id="UP000245639">
    <property type="component" value="Unassembled WGS sequence"/>
</dbReference>
<dbReference type="GO" id="GO:0016020">
    <property type="term" value="C:membrane"/>
    <property type="evidence" value="ECO:0007669"/>
    <property type="project" value="UniProtKB-SubCell"/>
</dbReference>